<dbReference type="AlphaFoldDB" id="K1R9F9"/>
<sequence>MKLQSDVDDIDVFAGGVAETPLDGAAVGPLFSCIIGNQFRDMKEGDRYWYENRGREGFRREQLAEIRKVRFAKILCDNLGVDPIQPDVFHVPNPK</sequence>
<dbReference type="GO" id="GO:0020037">
    <property type="term" value="F:heme binding"/>
    <property type="evidence" value="ECO:0007669"/>
    <property type="project" value="InterPro"/>
</dbReference>
<dbReference type="Pfam" id="PF03098">
    <property type="entry name" value="An_peroxidase"/>
    <property type="match status" value="1"/>
</dbReference>
<dbReference type="InParanoid" id="K1R9F9"/>
<keyword evidence="3" id="KW-0325">Glycoprotein</keyword>
<dbReference type="SUPFAM" id="SSF48113">
    <property type="entry name" value="Heme-dependent peroxidases"/>
    <property type="match status" value="1"/>
</dbReference>
<dbReference type="InterPro" id="IPR010255">
    <property type="entry name" value="Haem_peroxidase_sf"/>
</dbReference>
<dbReference type="EMBL" id="JH818674">
    <property type="protein sequence ID" value="EKC37830.1"/>
    <property type="molecule type" value="Genomic_DNA"/>
</dbReference>
<accession>K1R9F9</accession>
<keyword evidence="2" id="KW-0964">Secreted</keyword>
<evidence type="ECO:0000256" key="2">
    <source>
        <dbReference type="ARBA" id="ARBA00022525"/>
    </source>
</evidence>
<name>K1R9F9_MAGGI</name>
<evidence type="ECO:0000313" key="4">
    <source>
        <dbReference type="EMBL" id="EKC37830.1"/>
    </source>
</evidence>
<dbReference type="PANTHER" id="PTHR11475">
    <property type="entry name" value="OXIDASE/PEROXIDASE"/>
    <property type="match status" value="1"/>
</dbReference>
<dbReference type="HOGENOM" id="CLU_179726_0_0_1"/>
<dbReference type="Gene3D" id="1.10.640.10">
    <property type="entry name" value="Haem peroxidase domain superfamily, animal type"/>
    <property type="match status" value="1"/>
</dbReference>
<dbReference type="PROSITE" id="PS50292">
    <property type="entry name" value="PEROXIDASE_3"/>
    <property type="match status" value="1"/>
</dbReference>
<reference evidence="4" key="1">
    <citation type="journal article" date="2012" name="Nature">
        <title>The oyster genome reveals stress adaptation and complexity of shell formation.</title>
        <authorList>
            <person name="Zhang G."/>
            <person name="Fang X."/>
            <person name="Guo X."/>
            <person name="Li L."/>
            <person name="Luo R."/>
            <person name="Xu F."/>
            <person name="Yang P."/>
            <person name="Zhang L."/>
            <person name="Wang X."/>
            <person name="Qi H."/>
            <person name="Xiong Z."/>
            <person name="Que H."/>
            <person name="Xie Y."/>
            <person name="Holland P.W."/>
            <person name="Paps J."/>
            <person name="Zhu Y."/>
            <person name="Wu F."/>
            <person name="Chen Y."/>
            <person name="Wang J."/>
            <person name="Peng C."/>
            <person name="Meng J."/>
            <person name="Yang L."/>
            <person name="Liu J."/>
            <person name="Wen B."/>
            <person name="Zhang N."/>
            <person name="Huang Z."/>
            <person name="Zhu Q."/>
            <person name="Feng Y."/>
            <person name="Mount A."/>
            <person name="Hedgecock D."/>
            <person name="Xu Z."/>
            <person name="Liu Y."/>
            <person name="Domazet-Loso T."/>
            <person name="Du Y."/>
            <person name="Sun X."/>
            <person name="Zhang S."/>
            <person name="Liu B."/>
            <person name="Cheng P."/>
            <person name="Jiang X."/>
            <person name="Li J."/>
            <person name="Fan D."/>
            <person name="Wang W."/>
            <person name="Fu W."/>
            <person name="Wang T."/>
            <person name="Wang B."/>
            <person name="Zhang J."/>
            <person name="Peng Z."/>
            <person name="Li Y."/>
            <person name="Li N."/>
            <person name="Wang J."/>
            <person name="Chen M."/>
            <person name="He Y."/>
            <person name="Tan F."/>
            <person name="Song X."/>
            <person name="Zheng Q."/>
            <person name="Huang R."/>
            <person name="Yang H."/>
            <person name="Du X."/>
            <person name="Chen L."/>
            <person name="Yang M."/>
            <person name="Gaffney P.M."/>
            <person name="Wang S."/>
            <person name="Luo L."/>
            <person name="She Z."/>
            <person name="Ming Y."/>
            <person name="Huang W."/>
            <person name="Zhang S."/>
            <person name="Huang B."/>
            <person name="Zhang Y."/>
            <person name="Qu T."/>
            <person name="Ni P."/>
            <person name="Miao G."/>
            <person name="Wang J."/>
            <person name="Wang Q."/>
            <person name="Steinberg C.E."/>
            <person name="Wang H."/>
            <person name="Li N."/>
            <person name="Qian L."/>
            <person name="Zhang G."/>
            <person name="Li Y."/>
            <person name="Yang H."/>
            <person name="Liu X."/>
            <person name="Wang J."/>
            <person name="Yin Y."/>
            <person name="Wang J."/>
        </authorList>
    </citation>
    <scope>NUCLEOTIDE SEQUENCE [LARGE SCALE GENOMIC DNA]</scope>
    <source>
        <strain evidence="4">05x7-T-G4-1.051#20</strain>
    </source>
</reference>
<dbReference type="PANTHER" id="PTHR11475:SF4">
    <property type="entry name" value="CHORION PEROXIDASE"/>
    <property type="match status" value="1"/>
</dbReference>
<evidence type="ECO:0000256" key="3">
    <source>
        <dbReference type="ARBA" id="ARBA00023180"/>
    </source>
</evidence>
<gene>
    <name evidence="4" type="ORF">CGI_10017653</name>
</gene>
<protein>
    <submittedName>
        <fullName evidence="4">Peroxidasin-like protein</fullName>
    </submittedName>
</protein>
<organism evidence="4">
    <name type="scientific">Magallana gigas</name>
    <name type="common">Pacific oyster</name>
    <name type="synonym">Crassostrea gigas</name>
    <dbReference type="NCBI Taxonomy" id="29159"/>
    <lineage>
        <taxon>Eukaryota</taxon>
        <taxon>Metazoa</taxon>
        <taxon>Spiralia</taxon>
        <taxon>Lophotrochozoa</taxon>
        <taxon>Mollusca</taxon>
        <taxon>Bivalvia</taxon>
        <taxon>Autobranchia</taxon>
        <taxon>Pteriomorphia</taxon>
        <taxon>Ostreida</taxon>
        <taxon>Ostreoidea</taxon>
        <taxon>Ostreidae</taxon>
        <taxon>Magallana</taxon>
    </lineage>
</organism>
<evidence type="ECO:0000256" key="1">
    <source>
        <dbReference type="ARBA" id="ARBA00004613"/>
    </source>
</evidence>
<dbReference type="InterPro" id="IPR019791">
    <property type="entry name" value="Haem_peroxidase_animal"/>
</dbReference>
<dbReference type="GO" id="GO:0005576">
    <property type="term" value="C:extracellular region"/>
    <property type="evidence" value="ECO:0007669"/>
    <property type="project" value="UniProtKB-SubCell"/>
</dbReference>
<proteinExistence type="predicted"/>
<dbReference type="InterPro" id="IPR037120">
    <property type="entry name" value="Haem_peroxidase_sf_animal"/>
</dbReference>
<dbReference type="GO" id="GO:0004601">
    <property type="term" value="F:peroxidase activity"/>
    <property type="evidence" value="ECO:0007669"/>
    <property type="project" value="InterPro"/>
</dbReference>
<dbReference type="GO" id="GO:0006979">
    <property type="term" value="P:response to oxidative stress"/>
    <property type="evidence" value="ECO:0007669"/>
    <property type="project" value="InterPro"/>
</dbReference>
<comment type="subcellular location">
    <subcellularLocation>
        <location evidence="1">Secreted</location>
    </subcellularLocation>
</comment>